<protein>
    <submittedName>
        <fullName evidence="2">RING-type domain-containing protein</fullName>
    </submittedName>
</protein>
<proteinExistence type="predicted"/>
<evidence type="ECO:0000313" key="2">
    <source>
        <dbReference type="WBParaSite" id="RSKR_0000204800.1"/>
    </source>
</evidence>
<evidence type="ECO:0000313" key="1">
    <source>
        <dbReference type="Proteomes" id="UP000095286"/>
    </source>
</evidence>
<accession>A0AC35TLM0</accession>
<organism evidence="1 2">
    <name type="scientific">Rhabditophanes sp. KR3021</name>
    <dbReference type="NCBI Taxonomy" id="114890"/>
    <lineage>
        <taxon>Eukaryota</taxon>
        <taxon>Metazoa</taxon>
        <taxon>Ecdysozoa</taxon>
        <taxon>Nematoda</taxon>
        <taxon>Chromadorea</taxon>
        <taxon>Rhabditida</taxon>
        <taxon>Tylenchina</taxon>
        <taxon>Panagrolaimomorpha</taxon>
        <taxon>Strongyloidoidea</taxon>
        <taxon>Alloionematidae</taxon>
        <taxon>Rhabditophanes</taxon>
    </lineage>
</organism>
<sequence>MEFRCGICFNDYEEPGSAHSIVGLSCGHMYGKECIEQWFKASNNSCPKCKKKIPKRSMYPIFDIPEAFYLNNSEKFPDGEMPAGSKPFSLKKSDYKQSDVEIEQHAIELLTQEFDHKILVSEYWDGIIVVAMDFGTKYVKRYGLCFFNVETRQVTQNDFSSEKFSSIVVNKIKEGEGIQELALLTDNGKVWYVHLIGNVPAAYEEIDVGCTTSICYLDEDKIALGKKNGDLFVYTISEMRLCKPSIWSNGVRNMPLNHLSRVDVNHILGFYGEELFIFSSDHVGVKRFETDGGKVNCFYYDEKRRTGVIYDIVNVGERKYRRVSLLKCIQQIDDSFKIHPSFSKSGFDMNFPAEFESCLIPLLSNSGKRGAIATIIPNLNKATYSIHDIQSKNDLKIPASTEFINFHIVGDGPTEIGETGWEFTIASIHPTKIILNQIIFDCAIKKSGESSAK</sequence>
<name>A0AC35TLM0_9BILA</name>
<dbReference type="Proteomes" id="UP000095286">
    <property type="component" value="Unplaced"/>
</dbReference>
<reference evidence="2" key="1">
    <citation type="submission" date="2016-11" db="UniProtKB">
        <authorList>
            <consortium name="WormBaseParasite"/>
        </authorList>
    </citation>
    <scope>IDENTIFICATION</scope>
    <source>
        <strain evidence="2">KR3021</strain>
    </source>
</reference>
<dbReference type="WBParaSite" id="RSKR_0000204800.1">
    <property type="protein sequence ID" value="RSKR_0000204800.1"/>
    <property type="gene ID" value="RSKR_0000204800"/>
</dbReference>